<accession>A0A0W1B048</accession>
<dbReference type="Pfam" id="PF00293">
    <property type="entry name" value="NUDIX"/>
    <property type="match status" value="1"/>
</dbReference>
<comment type="caution">
    <text evidence="3">The sequence shown here is derived from an EMBL/GenBank/DDBJ whole genome shotgun (WGS) entry which is preliminary data.</text>
</comment>
<dbReference type="InterPro" id="IPR000086">
    <property type="entry name" value="NUDIX_hydrolase_dom"/>
</dbReference>
<dbReference type="RefSeq" id="WP_060623768.1">
    <property type="nucleotide sequence ID" value="NZ_LCZJ02000019.1"/>
</dbReference>
<dbReference type="SUPFAM" id="SSF55811">
    <property type="entry name" value="Nudix"/>
    <property type="match status" value="1"/>
</dbReference>
<name>A0A0W1B048_9BACL</name>
<dbReference type="PROSITE" id="PS51462">
    <property type="entry name" value="NUDIX"/>
    <property type="match status" value="1"/>
</dbReference>
<dbReference type="Proteomes" id="UP000054709">
    <property type="component" value="Unassembled WGS sequence"/>
</dbReference>
<dbReference type="OrthoDB" id="3532303at2"/>
<dbReference type="EMBL" id="LCZJ02000019">
    <property type="protein sequence ID" value="KTD86880.1"/>
    <property type="molecule type" value="Genomic_DNA"/>
</dbReference>
<evidence type="ECO:0000259" key="2">
    <source>
        <dbReference type="PROSITE" id="PS51462"/>
    </source>
</evidence>
<dbReference type="Gene3D" id="3.90.79.10">
    <property type="entry name" value="Nucleoside Triphosphate Pyrophosphohydrolase"/>
    <property type="match status" value="1"/>
</dbReference>
<feature type="domain" description="Nudix hydrolase" evidence="2">
    <location>
        <begin position="1"/>
        <end position="130"/>
    </location>
</feature>
<evidence type="ECO:0000313" key="4">
    <source>
        <dbReference type="Proteomes" id="UP000054709"/>
    </source>
</evidence>
<dbReference type="AlphaFoldDB" id="A0A0W1B048"/>
<dbReference type="PANTHER" id="PTHR43736">
    <property type="entry name" value="ADP-RIBOSE PYROPHOSPHATASE"/>
    <property type="match status" value="1"/>
</dbReference>
<reference evidence="3 4" key="1">
    <citation type="journal article" date="2015" name="Int. Biodeterior. Biodegradation">
        <title>Physiological and genetic screening methods for the isolation of methyl tert-butyl ether-degrading bacteria for bioremediation purposes.</title>
        <authorList>
            <person name="Guisado I.M."/>
            <person name="Purswani J."/>
            <person name="Gonzalez Lopez J."/>
            <person name="Pozo C."/>
        </authorList>
    </citation>
    <scope>NUCLEOTIDE SEQUENCE [LARGE SCALE GENOMIC DNA]</scope>
    <source>
        <strain evidence="3 4">SH7</strain>
    </source>
</reference>
<proteinExistence type="inferred from homology"/>
<dbReference type="PANTHER" id="PTHR43736:SF1">
    <property type="entry name" value="DIHYDRONEOPTERIN TRIPHOSPHATE DIPHOSPHATASE"/>
    <property type="match status" value="1"/>
</dbReference>
<dbReference type="InterPro" id="IPR015797">
    <property type="entry name" value="NUDIX_hydrolase-like_dom_sf"/>
</dbReference>
<gene>
    <name evidence="3" type="ORF">UQ64_15755</name>
</gene>
<keyword evidence="4" id="KW-1185">Reference proteome</keyword>
<dbReference type="CDD" id="cd04690">
    <property type="entry name" value="NUDIX_Hydrolase"/>
    <property type="match status" value="1"/>
</dbReference>
<sequence>MTTIIDKIAWIHIANEQVLCARSKGKDMYYLPGGKREAGETDEETLVREIEEEISVQIKTDSISYFGTFEAEAHGKAEGVTVKMTCYIADYKGTLTPASEIEELSWLSYKDRDRVSVVTQIIFDQLREKNLLS</sequence>
<evidence type="ECO:0000256" key="1">
    <source>
        <dbReference type="ARBA" id="ARBA00005582"/>
    </source>
</evidence>
<comment type="similarity">
    <text evidence="1">Belongs to the Nudix hydrolase family.</text>
</comment>
<evidence type="ECO:0000313" key="3">
    <source>
        <dbReference type="EMBL" id="KTD86880.1"/>
    </source>
</evidence>
<protein>
    <submittedName>
        <fullName evidence="3">DNA mismatch repair protein MutT</fullName>
    </submittedName>
</protein>
<organism evidence="3 4">
    <name type="scientific">Paenibacillus etheri</name>
    <dbReference type="NCBI Taxonomy" id="1306852"/>
    <lineage>
        <taxon>Bacteria</taxon>
        <taxon>Bacillati</taxon>
        <taxon>Bacillota</taxon>
        <taxon>Bacilli</taxon>
        <taxon>Bacillales</taxon>
        <taxon>Paenibacillaceae</taxon>
        <taxon>Paenibacillus</taxon>
    </lineage>
</organism>